<reference evidence="1" key="1">
    <citation type="submission" date="2022-11" db="EMBL/GenBank/DDBJ databases">
        <authorList>
            <person name="Scott C."/>
            <person name="Bruce N."/>
        </authorList>
    </citation>
    <scope>NUCLEOTIDE SEQUENCE</scope>
</reference>
<organism evidence="1 2">
    <name type="scientific">Parascedosporium putredinis</name>
    <dbReference type="NCBI Taxonomy" id="1442378"/>
    <lineage>
        <taxon>Eukaryota</taxon>
        <taxon>Fungi</taxon>
        <taxon>Dikarya</taxon>
        <taxon>Ascomycota</taxon>
        <taxon>Pezizomycotina</taxon>
        <taxon>Sordariomycetes</taxon>
        <taxon>Hypocreomycetidae</taxon>
        <taxon>Microascales</taxon>
        <taxon>Microascaceae</taxon>
        <taxon>Parascedosporium</taxon>
    </lineage>
</organism>
<accession>A0A9P1H1V3</accession>
<evidence type="ECO:0000313" key="2">
    <source>
        <dbReference type="Proteomes" id="UP000838763"/>
    </source>
</evidence>
<keyword evidence="2" id="KW-1185">Reference proteome</keyword>
<comment type="caution">
    <text evidence="1">The sequence shown here is derived from an EMBL/GenBank/DDBJ whole genome shotgun (WGS) entry which is preliminary data.</text>
</comment>
<dbReference type="AlphaFoldDB" id="A0A9P1H1V3"/>
<protein>
    <submittedName>
        <fullName evidence="1">Uncharacterized protein</fullName>
    </submittedName>
</protein>
<dbReference type="EMBL" id="CALLCH030000011">
    <property type="protein sequence ID" value="CAI4214364.1"/>
    <property type="molecule type" value="Genomic_DNA"/>
</dbReference>
<proteinExistence type="predicted"/>
<evidence type="ECO:0000313" key="1">
    <source>
        <dbReference type="EMBL" id="CAI4214364.1"/>
    </source>
</evidence>
<gene>
    <name evidence="1" type="ORF">PPNO1_LOCUS4094</name>
</gene>
<name>A0A9P1H1V3_9PEZI</name>
<sequence>MATSLIDLPIPVAADILAHLSDLRDLASAIRSQRLFHAALQHHRIHIVSGILRNRIPRRTLPFAEALYKSTLIDRRDKMEVYLLLKWLRKAVRDPALSLGVLSRLPMAQVAAVMETHACVEQLAGSLCAFDELASHDVQYGSVPIDWTPNAHFIPPAQEAMCQGLDFLVRLCRARDYDSRVKLMPVTLFQAWAKNRHPFKQLFNNRLTSPRLNKIRARRDTTLESLEDEQREGLGTLLDGRYDRVYSDPAHVWFAAHGSCTVLALVEPLSDINLWLCGYVLWDGAPLTGAVSSRVAQFARGARIT</sequence>
<dbReference type="Proteomes" id="UP000838763">
    <property type="component" value="Unassembled WGS sequence"/>
</dbReference>